<proteinExistence type="predicted"/>
<dbReference type="Proteomes" id="UP001066276">
    <property type="component" value="Chromosome 6"/>
</dbReference>
<comment type="caution">
    <text evidence="1">The sequence shown here is derived from an EMBL/GenBank/DDBJ whole genome shotgun (WGS) entry which is preliminary data.</text>
</comment>
<dbReference type="EMBL" id="JANPWB010000010">
    <property type="protein sequence ID" value="KAJ1144058.1"/>
    <property type="molecule type" value="Genomic_DNA"/>
</dbReference>
<organism evidence="1 2">
    <name type="scientific">Pleurodeles waltl</name>
    <name type="common">Iberian ribbed newt</name>
    <dbReference type="NCBI Taxonomy" id="8319"/>
    <lineage>
        <taxon>Eukaryota</taxon>
        <taxon>Metazoa</taxon>
        <taxon>Chordata</taxon>
        <taxon>Craniata</taxon>
        <taxon>Vertebrata</taxon>
        <taxon>Euteleostomi</taxon>
        <taxon>Amphibia</taxon>
        <taxon>Batrachia</taxon>
        <taxon>Caudata</taxon>
        <taxon>Salamandroidea</taxon>
        <taxon>Salamandridae</taxon>
        <taxon>Pleurodelinae</taxon>
        <taxon>Pleurodeles</taxon>
    </lineage>
</organism>
<keyword evidence="2" id="KW-1185">Reference proteome</keyword>
<evidence type="ECO:0000313" key="1">
    <source>
        <dbReference type="EMBL" id="KAJ1144058.1"/>
    </source>
</evidence>
<accession>A0AAV7R021</accession>
<name>A0AAV7R021_PLEWA</name>
<evidence type="ECO:0000313" key="2">
    <source>
        <dbReference type="Proteomes" id="UP001066276"/>
    </source>
</evidence>
<sequence>MGSDGIAFDTPSVRLRRCLQKVGSGMERGTLSGRRRETSRGREWKIQEKAELPKVLTKIYHLAKGDFEIPSCIGIDPILAILADQSTVLTEDVPVGDMVDR</sequence>
<protein>
    <submittedName>
        <fullName evidence="1">Uncharacterized protein</fullName>
    </submittedName>
</protein>
<reference evidence="1" key="1">
    <citation type="journal article" date="2022" name="bioRxiv">
        <title>Sequencing and chromosome-scale assembly of the giantPleurodeles waltlgenome.</title>
        <authorList>
            <person name="Brown T."/>
            <person name="Elewa A."/>
            <person name="Iarovenko S."/>
            <person name="Subramanian E."/>
            <person name="Araus A.J."/>
            <person name="Petzold A."/>
            <person name="Susuki M."/>
            <person name="Suzuki K.-i.T."/>
            <person name="Hayashi T."/>
            <person name="Toyoda A."/>
            <person name="Oliveira C."/>
            <person name="Osipova E."/>
            <person name="Leigh N.D."/>
            <person name="Simon A."/>
            <person name="Yun M.H."/>
        </authorList>
    </citation>
    <scope>NUCLEOTIDE SEQUENCE</scope>
    <source>
        <strain evidence="1">20211129_DDA</strain>
        <tissue evidence="1">Liver</tissue>
    </source>
</reference>
<dbReference type="AlphaFoldDB" id="A0AAV7R021"/>
<gene>
    <name evidence="1" type="ORF">NDU88_010360</name>
</gene>